<evidence type="ECO:0000313" key="8">
    <source>
        <dbReference type="Proteomes" id="UP000055048"/>
    </source>
</evidence>
<keyword evidence="5 6" id="KW-0472">Membrane</keyword>
<feature type="transmembrane region" description="Helical" evidence="6">
    <location>
        <begin position="126"/>
        <end position="146"/>
    </location>
</feature>
<reference evidence="7 8" key="1">
    <citation type="submission" date="2015-01" db="EMBL/GenBank/DDBJ databases">
        <title>Evolution of Trichinella species and genotypes.</title>
        <authorList>
            <person name="Korhonen P.K."/>
            <person name="Edoardo P."/>
            <person name="Giuseppe L.R."/>
            <person name="Gasser R.B."/>
        </authorList>
    </citation>
    <scope>NUCLEOTIDE SEQUENCE [LARGE SCALE GENOMIC DNA]</scope>
    <source>
        <strain evidence="7">ISS417</strain>
    </source>
</reference>
<dbReference type="GO" id="GO:0015123">
    <property type="term" value="F:acetate transmembrane transporter activity"/>
    <property type="evidence" value="ECO:0007669"/>
    <property type="project" value="TreeGrafter"/>
</dbReference>
<comment type="caution">
    <text evidence="7">The sequence shown here is derived from an EMBL/GenBank/DDBJ whole genome shotgun (WGS) entry which is preliminary data.</text>
</comment>
<dbReference type="Proteomes" id="UP000055048">
    <property type="component" value="Unassembled WGS sequence"/>
</dbReference>
<dbReference type="STRING" id="144512.A0A0V0TKB4"/>
<evidence type="ECO:0000256" key="4">
    <source>
        <dbReference type="ARBA" id="ARBA00022989"/>
    </source>
</evidence>
<feature type="transmembrane region" description="Helical" evidence="6">
    <location>
        <begin position="101"/>
        <end position="120"/>
    </location>
</feature>
<proteinExistence type="inferred from homology"/>
<keyword evidence="4 6" id="KW-1133">Transmembrane helix</keyword>
<evidence type="ECO:0000313" key="7">
    <source>
        <dbReference type="EMBL" id="KRX39414.1"/>
    </source>
</evidence>
<keyword evidence="8" id="KW-1185">Reference proteome</keyword>
<dbReference type="AlphaFoldDB" id="A0A0V0TKB4"/>
<protein>
    <submittedName>
        <fullName evidence="7">Inner membrane protein YaaH</fullName>
    </submittedName>
</protein>
<sequence length="268" mass="29841">LSCAFDIEFVVSIKMASKQETVPLQPKKELEDVKYAIVALKERSATEFEKLKTFLWDLDPTLRLPAKKMSNPAALGLGGFGCAVLMFQVKNMGLINQGPTAWVALVLGGLMQVFAGLQEFKTGNNFGYAAFSCFGGLWTCFGLIGFCKEMKYFPVTQADMGVLLIIFTLFTFIFLYPAAKLDMVLFLMFFDLFLAFVVGDVAHFMDLPDAKPVETTSAVLFMIGGLLALYIMAHIIYLDVFKRDLLPVGQAPMLKWCPRLAHAQHEQV</sequence>
<organism evidence="7 8">
    <name type="scientific">Trichinella murrelli</name>
    <dbReference type="NCBI Taxonomy" id="144512"/>
    <lineage>
        <taxon>Eukaryota</taxon>
        <taxon>Metazoa</taxon>
        <taxon>Ecdysozoa</taxon>
        <taxon>Nematoda</taxon>
        <taxon>Enoplea</taxon>
        <taxon>Dorylaimia</taxon>
        <taxon>Trichinellida</taxon>
        <taxon>Trichinellidae</taxon>
        <taxon>Trichinella</taxon>
    </lineage>
</organism>
<evidence type="ECO:0000256" key="5">
    <source>
        <dbReference type="ARBA" id="ARBA00023136"/>
    </source>
</evidence>
<feature type="transmembrane region" description="Helical" evidence="6">
    <location>
        <begin position="217"/>
        <end position="237"/>
    </location>
</feature>
<feature type="transmembrane region" description="Helical" evidence="6">
    <location>
        <begin position="184"/>
        <end position="205"/>
    </location>
</feature>
<evidence type="ECO:0000256" key="2">
    <source>
        <dbReference type="ARBA" id="ARBA00005587"/>
    </source>
</evidence>
<dbReference type="GO" id="GO:0005886">
    <property type="term" value="C:plasma membrane"/>
    <property type="evidence" value="ECO:0007669"/>
    <property type="project" value="TreeGrafter"/>
</dbReference>
<feature type="transmembrane region" description="Helical" evidence="6">
    <location>
        <begin position="69"/>
        <end position="89"/>
    </location>
</feature>
<dbReference type="InterPro" id="IPR000791">
    <property type="entry name" value="Gpr1/Fun34/SatP-like"/>
</dbReference>
<gene>
    <name evidence="7" type="primary">yaaH</name>
    <name evidence="7" type="ORF">T05_4358</name>
</gene>
<evidence type="ECO:0000256" key="1">
    <source>
        <dbReference type="ARBA" id="ARBA00004141"/>
    </source>
</evidence>
<comment type="subcellular location">
    <subcellularLocation>
        <location evidence="1">Membrane</location>
        <topology evidence="1">Multi-pass membrane protein</topology>
    </subcellularLocation>
</comment>
<dbReference type="PANTHER" id="PTHR31123:SF1">
    <property type="entry name" value="ACCUMULATION OF DYADS PROTEIN 2-RELATED"/>
    <property type="match status" value="1"/>
</dbReference>
<dbReference type="Pfam" id="PF01184">
    <property type="entry name" value="Gpr1_Fun34_YaaH"/>
    <property type="match status" value="1"/>
</dbReference>
<evidence type="ECO:0000256" key="3">
    <source>
        <dbReference type="ARBA" id="ARBA00022692"/>
    </source>
</evidence>
<comment type="similarity">
    <text evidence="2">Belongs to the acetate uptake transporter (AceTr) (TC 2.A.96) family.</text>
</comment>
<dbReference type="NCBIfam" id="NF038013">
    <property type="entry name" value="AceTr_1"/>
    <property type="match status" value="1"/>
</dbReference>
<dbReference type="PANTHER" id="PTHR31123">
    <property type="entry name" value="ACCUMULATION OF DYADS PROTEIN 2-RELATED"/>
    <property type="match status" value="1"/>
</dbReference>
<evidence type="ECO:0000256" key="6">
    <source>
        <dbReference type="SAM" id="Phobius"/>
    </source>
</evidence>
<dbReference type="InterPro" id="IPR051633">
    <property type="entry name" value="AceTr"/>
</dbReference>
<accession>A0A0V0TKB4</accession>
<dbReference type="EMBL" id="JYDJ01000234">
    <property type="protein sequence ID" value="KRX39414.1"/>
    <property type="molecule type" value="Genomic_DNA"/>
</dbReference>
<feature type="non-terminal residue" evidence="7">
    <location>
        <position position="1"/>
    </location>
</feature>
<dbReference type="OrthoDB" id="3648309at2759"/>
<keyword evidence="3 6" id="KW-0812">Transmembrane</keyword>
<name>A0A0V0TKB4_9BILA</name>
<feature type="transmembrane region" description="Helical" evidence="6">
    <location>
        <begin position="158"/>
        <end position="178"/>
    </location>
</feature>